<dbReference type="Proteomes" id="UP000030147">
    <property type="component" value="Unassembled WGS sequence"/>
</dbReference>
<evidence type="ECO:0000313" key="2">
    <source>
        <dbReference type="Proteomes" id="UP000030147"/>
    </source>
</evidence>
<name>A0A0A2TTP7_9BACI</name>
<evidence type="ECO:0000313" key="1">
    <source>
        <dbReference type="EMBL" id="KGP72655.1"/>
    </source>
</evidence>
<accession>A0A0A2TTP7</accession>
<dbReference type="EMBL" id="AVBF01000026">
    <property type="protein sequence ID" value="KGP72655.1"/>
    <property type="molecule type" value="Genomic_DNA"/>
</dbReference>
<organism evidence="1 2">
    <name type="scientific">Pontibacillus yanchengensis Y32</name>
    <dbReference type="NCBI Taxonomy" id="1385514"/>
    <lineage>
        <taxon>Bacteria</taxon>
        <taxon>Bacillati</taxon>
        <taxon>Bacillota</taxon>
        <taxon>Bacilli</taxon>
        <taxon>Bacillales</taxon>
        <taxon>Bacillaceae</taxon>
        <taxon>Pontibacillus</taxon>
    </lineage>
</organism>
<comment type="caution">
    <text evidence="1">The sequence shown here is derived from an EMBL/GenBank/DDBJ whole genome shotgun (WGS) entry which is preliminary data.</text>
</comment>
<gene>
    <name evidence="1" type="ORF">N782_11220</name>
</gene>
<reference evidence="1 2" key="1">
    <citation type="journal article" date="2015" name="Stand. Genomic Sci.">
        <title>High quality draft genome sequence of the moderately halophilic bacterium Pontibacillus yanchengensis Y32(T) and comparison among Pontibacillus genomes.</title>
        <authorList>
            <person name="Huang J."/>
            <person name="Qiao Z.X."/>
            <person name="Tang J.W."/>
            <person name="Wang G."/>
        </authorList>
    </citation>
    <scope>NUCLEOTIDE SEQUENCE [LARGE SCALE GENOMIC DNA]</scope>
    <source>
        <strain evidence="1 2">Y32</strain>
    </source>
</reference>
<dbReference type="AlphaFoldDB" id="A0A0A2TTP7"/>
<keyword evidence="2" id="KW-1185">Reference proteome</keyword>
<sequence length="98" mass="10928">MVRFPRRNMQASSFGYASLWGLALPLLPQESHHFPPPIGMSDNGSNVVSARLSIMMLTDCPKLLDIKWVLACLTTLNICVNSVEAFPLIQLKGKYLPR</sequence>
<proteinExistence type="predicted"/>
<protein>
    <submittedName>
        <fullName evidence="1">Uncharacterized protein</fullName>
    </submittedName>
</protein>